<accession>A0A3A8JCW4</accession>
<evidence type="ECO:0000313" key="2">
    <source>
        <dbReference type="Proteomes" id="UP000268094"/>
    </source>
</evidence>
<comment type="caution">
    <text evidence="1">The sequence shown here is derived from an EMBL/GenBank/DDBJ whole genome shotgun (WGS) entry which is preliminary data.</text>
</comment>
<dbReference type="OrthoDB" id="9903760at2"/>
<name>A0A3A8JCW4_9BACT</name>
<reference evidence="2" key="1">
    <citation type="submission" date="2018-09" db="EMBL/GenBank/DDBJ databases">
        <authorList>
            <person name="Livingstone P.G."/>
            <person name="Whitworth D.E."/>
        </authorList>
    </citation>
    <scope>NUCLEOTIDE SEQUENCE [LARGE SCALE GENOMIC DNA]</scope>
    <source>
        <strain evidence="2">CA054A</strain>
    </source>
</reference>
<protein>
    <recommendedName>
        <fullName evidence="3">Glycosyltransferase</fullName>
    </recommendedName>
</protein>
<keyword evidence="2" id="KW-1185">Reference proteome</keyword>
<organism evidence="1 2">
    <name type="scientific">Corallococcus terminator</name>
    <dbReference type="NCBI Taxonomy" id="2316733"/>
    <lineage>
        <taxon>Bacteria</taxon>
        <taxon>Pseudomonadati</taxon>
        <taxon>Myxococcota</taxon>
        <taxon>Myxococcia</taxon>
        <taxon>Myxococcales</taxon>
        <taxon>Cystobacterineae</taxon>
        <taxon>Myxococcaceae</taxon>
        <taxon>Corallococcus</taxon>
    </lineage>
</organism>
<dbReference type="Gene3D" id="3.90.550.20">
    <property type="match status" value="1"/>
</dbReference>
<proteinExistence type="predicted"/>
<dbReference type="AlphaFoldDB" id="A0A3A8JCW4"/>
<evidence type="ECO:0000313" key="1">
    <source>
        <dbReference type="EMBL" id="RKG93255.1"/>
    </source>
</evidence>
<dbReference type="RefSeq" id="WP_120539098.1">
    <property type="nucleotide sequence ID" value="NZ_RAVZ01000011.1"/>
</dbReference>
<sequence length="385" mass="42867">MRIRGEPLNLIVRQVLLTTAGTDSDQDICFRVFNHIRGQGNTVQFPDIIVALDDARGNRSETALAHRRVTRLAETSRQLHAEQQAAETAPRLHYIWWGPVPQSGLEGITAMATHVGKAVAIHFWCKAEHATAFAEALPQIKVCGLDAGMNHALLPHNGFELLAPVVEWLTSKRAFSAVKDVLMLYLLYQIGGHYLDTTTAPMSEMVRSKYKGVRFDTASVVTPMHEFTSATLGIKFAGIGMGRDFYVGSNPWSSDTVPSRKVLMTPSVDFWAAWAKQGNAIARASLEAYLEYATELKLKAPDKLDTNKRDAVIGDLITLSVQKGMLKEVLEGRKQGQEVYDLLLAEIWPVSALDKRDFETLKANFTLPQLGVMKWHKGTWRNNPK</sequence>
<gene>
    <name evidence="1" type="ORF">D7V88_03175</name>
</gene>
<dbReference type="EMBL" id="RAVZ01000011">
    <property type="protein sequence ID" value="RKG93255.1"/>
    <property type="molecule type" value="Genomic_DNA"/>
</dbReference>
<dbReference type="Proteomes" id="UP000268094">
    <property type="component" value="Unassembled WGS sequence"/>
</dbReference>
<evidence type="ECO:0008006" key="3">
    <source>
        <dbReference type="Google" id="ProtNLM"/>
    </source>
</evidence>